<dbReference type="EMBL" id="QTSX02000770">
    <property type="protein sequence ID" value="KAJ9085312.1"/>
    <property type="molecule type" value="Genomic_DNA"/>
</dbReference>
<name>A0ACC2UEI9_9FUNG</name>
<proteinExistence type="predicted"/>
<keyword evidence="2" id="KW-1185">Reference proteome</keyword>
<protein>
    <submittedName>
        <fullName evidence="1">Uncharacterized protein</fullName>
    </submittedName>
</protein>
<dbReference type="Proteomes" id="UP001165960">
    <property type="component" value="Unassembled WGS sequence"/>
</dbReference>
<gene>
    <name evidence="1" type="ORF">DSO57_1015330</name>
</gene>
<accession>A0ACC2UEI9</accession>
<sequence>MATSEKEEDVLTLYPRSIIQRPFFETVFPKAYKSKKRYPPWDILPNPVWDRLVLALPFNSRIQASNVCREWRRQIKPYLWHKPSRRWFSSIIRQERFLQGISAFQSSIRTFDCVPVCPVILLSAIKLCTNIEDLVLNCSQPYRWSDHHLLSILSLPNLAYSLKTLIIYELSSEFSSWRELSLVLSGMNGLTLLTLPAGFPYGEKSLELPSSLKFLNVAINEGSYKNFLSIDLEKFLGVSINFDFPGTINLKELLLRLNNIHTLSLEGSGIVSSLNCFDSPRFLTGLKIKVDCKRDELQFLLRKCRSLKHVELCHPCCDDRALKILVRHNLKLQVLKLSSTSITTVGISFIFRSKCKLQSLALQSQHENCGPYDMRLKTCPFLDKLSHLRIGLTIYSTIQLLKVLSSMSTLSSLEISICLHQIGNLGPNSIFTPTPPYLSFFPVMTQMEQLLKLWPTFFRVTSNHLVTLGVIFDGNATLMEPFQIQTTSCFINTLGCFPCLLHPRLSYLGKLIFPPNL</sequence>
<evidence type="ECO:0000313" key="2">
    <source>
        <dbReference type="Proteomes" id="UP001165960"/>
    </source>
</evidence>
<comment type="caution">
    <text evidence="1">The sequence shown here is derived from an EMBL/GenBank/DDBJ whole genome shotgun (WGS) entry which is preliminary data.</text>
</comment>
<organism evidence="1 2">
    <name type="scientific">Entomophthora muscae</name>
    <dbReference type="NCBI Taxonomy" id="34485"/>
    <lineage>
        <taxon>Eukaryota</taxon>
        <taxon>Fungi</taxon>
        <taxon>Fungi incertae sedis</taxon>
        <taxon>Zoopagomycota</taxon>
        <taxon>Entomophthoromycotina</taxon>
        <taxon>Entomophthoromycetes</taxon>
        <taxon>Entomophthorales</taxon>
        <taxon>Entomophthoraceae</taxon>
        <taxon>Entomophthora</taxon>
    </lineage>
</organism>
<reference evidence="1" key="1">
    <citation type="submission" date="2022-04" db="EMBL/GenBank/DDBJ databases">
        <title>Genome of the entomopathogenic fungus Entomophthora muscae.</title>
        <authorList>
            <person name="Elya C."/>
            <person name="Lovett B.R."/>
            <person name="Lee E."/>
            <person name="Macias A.M."/>
            <person name="Hajek A.E."/>
            <person name="De Bivort B.L."/>
            <person name="Kasson M.T."/>
            <person name="De Fine Licht H.H."/>
            <person name="Stajich J.E."/>
        </authorList>
    </citation>
    <scope>NUCLEOTIDE SEQUENCE</scope>
    <source>
        <strain evidence="1">Berkeley</strain>
    </source>
</reference>
<evidence type="ECO:0000313" key="1">
    <source>
        <dbReference type="EMBL" id="KAJ9085312.1"/>
    </source>
</evidence>